<keyword evidence="2" id="KW-1185">Reference proteome</keyword>
<sequence length="86" mass="9630">MRSKTEHASGDGDRFALPFNVDQTLGRFRGREELGDLCFLQDPVSRGLSEALTARFDVFTQVCAGLFLITLWLSRQPDPGAYDGYE</sequence>
<dbReference type="Proteomes" id="UP000275401">
    <property type="component" value="Unassembled WGS sequence"/>
</dbReference>
<name>A0A3M8W4V2_9ACTN</name>
<reference evidence="1 2" key="1">
    <citation type="submission" date="2018-11" db="EMBL/GenBank/DDBJ databases">
        <title>The Potential of Streptomyces as Biocontrol Agents against the Tomato grey mould, Botrytis cinerea (Gray mold) Frontiers in Microbiology.</title>
        <authorList>
            <person name="Li D."/>
        </authorList>
    </citation>
    <scope>NUCLEOTIDE SEQUENCE [LARGE SCALE GENOMIC DNA]</scope>
    <source>
        <strain evidence="1 2">NEAU-LD23</strain>
    </source>
</reference>
<comment type="caution">
    <text evidence="1">The sequence shown here is derived from an EMBL/GenBank/DDBJ whole genome shotgun (WGS) entry which is preliminary data.</text>
</comment>
<evidence type="ECO:0000313" key="1">
    <source>
        <dbReference type="EMBL" id="RNG25138.1"/>
    </source>
</evidence>
<evidence type="ECO:0000313" key="2">
    <source>
        <dbReference type="Proteomes" id="UP000275401"/>
    </source>
</evidence>
<accession>A0A3M8W4V2</accession>
<protein>
    <submittedName>
        <fullName evidence="1">Uncharacterized protein</fullName>
    </submittedName>
</protein>
<dbReference type="EMBL" id="RIBZ01000223">
    <property type="protein sequence ID" value="RNG25138.1"/>
    <property type="molecule type" value="Genomic_DNA"/>
</dbReference>
<proteinExistence type="predicted"/>
<dbReference type="AlphaFoldDB" id="A0A3M8W4V2"/>
<gene>
    <name evidence="1" type="ORF">EEJ42_16660</name>
</gene>
<organism evidence="1 2">
    <name type="scientific">Streptomyces botrytidirepellens</name>
    <dbReference type="NCBI Taxonomy" id="2486417"/>
    <lineage>
        <taxon>Bacteria</taxon>
        <taxon>Bacillati</taxon>
        <taxon>Actinomycetota</taxon>
        <taxon>Actinomycetes</taxon>
        <taxon>Kitasatosporales</taxon>
        <taxon>Streptomycetaceae</taxon>
        <taxon>Streptomyces</taxon>
    </lineage>
</organism>